<dbReference type="SUPFAM" id="SSF48371">
    <property type="entry name" value="ARM repeat"/>
    <property type="match status" value="1"/>
</dbReference>
<evidence type="ECO:0000313" key="7">
    <source>
        <dbReference type="Ensembl" id="ENSTNIP00000000697.1"/>
    </source>
</evidence>
<dbReference type="Gene3D" id="1.25.10.10">
    <property type="entry name" value="Leucine-rich Repeat Variant"/>
    <property type="match status" value="1"/>
</dbReference>
<keyword evidence="4" id="KW-0130">Cell adhesion</keyword>
<evidence type="ECO:0000256" key="3">
    <source>
        <dbReference type="ARBA" id="ARBA00022737"/>
    </source>
</evidence>
<dbReference type="GeneTree" id="ENSGT00940000156735"/>
<organism evidence="7 8">
    <name type="scientific">Tetraodon nigroviridis</name>
    <name type="common">Spotted green pufferfish</name>
    <name type="synonym">Chelonodon nigroviridis</name>
    <dbReference type="NCBI Taxonomy" id="99883"/>
    <lineage>
        <taxon>Eukaryota</taxon>
        <taxon>Metazoa</taxon>
        <taxon>Chordata</taxon>
        <taxon>Craniata</taxon>
        <taxon>Vertebrata</taxon>
        <taxon>Euteleostomi</taxon>
        <taxon>Actinopterygii</taxon>
        <taxon>Neopterygii</taxon>
        <taxon>Teleostei</taxon>
        <taxon>Neoteleostei</taxon>
        <taxon>Acanthomorphata</taxon>
        <taxon>Eupercaria</taxon>
        <taxon>Tetraodontiformes</taxon>
        <taxon>Tetradontoidea</taxon>
        <taxon>Tetraodontidae</taxon>
        <taxon>Tetraodon</taxon>
    </lineage>
</organism>
<dbReference type="GO" id="GO:0005886">
    <property type="term" value="C:plasma membrane"/>
    <property type="evidence" value="ECO:0007669"/>
    <property type="project" value="TreeGrafter"/>
</dbReference>
<comment type="subcellular location">
    <subcellularLocation>
        <location evidence="1">Cell junction</location>
    </subcellularLocation>
</comment>
<dbReference type="PANTHER" id="PTHR10372:SF3">
    <property type="entry name" value="PLAKOPHILIN-1"/>
    <property type="match status" value="1"/>
</dbReference>
<dbReference type="GO" id="GO:0005737">
    <property type="term" value="C:cytoplasm"/>
    <property type="evidence" value="ECO:0007669"/>
    <property type="project" value="TreeGrafter"/>
</dbReference>
<dbReference type="AlphaFoldDB" id="H3BXI4"/>
<dbReference type="InterPro" id="IPR000225">
    <property type="entry name" value="Armadillo"/>
</dbReference>
<dbReference type="InterPro" id="IPR016024">
    <property type="entry name" value="ARM-type_fold"/>
</dbReference>
<reference evidence="8" key="1">
    <citation type="journal article" date="2004" name="Nature">
        <title>Genome duplication in the teleost fish Tetraodon nigroviridis reveals the early vertebrate proto-karyotype.</title>
        <authorList>
            <person name="Jaillon O."/>
            <person name="Aury J.-M."/>
            <person name="Brunet F."/>
            <person name="Petit J.-L."/>
            <person name="Stange-Thomann N."/>
            <person name="Mauceli E."/>
            <person name="Bouneau L."/>
            <person name="Fischer C."/>
            <person name="Ozouf-Costaz C."/>
            <person name="Bernot A."/>
            <person name="Nicaud S."/>
            <person name="Jaffe D."/>
            <person name="Fisher S."/>
            <person name="Lutfalla G."/>
            <person name="Dossat C."/>
            <person name="Segurens B."/>
            <person name="Dasilva C."/>
            <person name="Salanoubat M."/>
            <person name="Levy M."/>
            <person name="Boudet N."/>
            <person name="Castellano S."/>
            <person name="Anthouard V."/>
            <person name="Jubin C."/>
            <person name="Castelli V."/>
            <person name="Katinka M."/>
            <person name="Vacherie B."/>
            <person name="Biemont C."/>
            <person name="Skalli Z."/>
            <person name="Cattolico L."/>
            <person name="Poulain J."/>
            <person name="De Berardinis V."/>
            <person name="Cruaud C."/>
            <person name="Duprat S."/>
            <person name="Brottier P."/>
            <person name="Coutanceau J.-P."/>
            <person name="Gouzy J."/>
            <person name="Parra G."/>
            <person name="Lardier G."/>
            <person name="Chapple C."/>
            <person name="McKernan K.J."/>
            <person name="McEwan P."/>
            <person name="Bosak S."/>
            <person name="Kellis M."/>
            <person name="Volff J.-N."/>
            <person name="Guigo R."/>
            <person name="Zody M.C."/>
            <person name="Mesirov J."/>
            <person name="Lindblad-Toh K."/>
            <person name="Birren B."/>
            <person name="Nusbaum C."/>
            <person name="Kahn D."/>
            <person name="Robinson-Rechavi M."/>
            <person name="Laudet V."/>
            <person name="Schachter V."/>
            <person name="Quetier F."/>
            <person name="Saurin W."/>
            <person name="Scarpelli C."/>
            <person name="Wincker P."/>
            <person name="Lander E.S."/>
            <person name="Weissenbach J."/>
            <person name="Roest Crollius H."/>
        </authorList>
    </citation>
    <scope>NUCLEOTIDE SEQUENCE [LARGE SCALE GENOMIC DNA]</scope>
</reference>
<dbReference type="HOGENOM" id="CLU_009111_4_0_1"/>
<keyword evidence="5" id="KW-0965">Cell junction</keyword>
<name>H3BXI4_TETNG</name>
<reference evidence="7" key="3">
    <citation type="submission" date="2025-09" db="UniProtKB">
        <authorList>
            <consortium name="Ensembl"/>
        </authorList>
    </citation>
    <scope>IDENTIFICATION</scope>
</reference>
<sequence length="465" mass="50792">MKEAVEYLSHPEEAYQHCGASYICHKTFTDDKAKEQVLKLKGILPLVALLRSPSVQVNQAASAALRSLSFKDNGNKQEIHRCSGVTEAATLLRDTDSAEVQKQLTGLLWNLSSLDTLKPDLLKIALPVLMERVILPYTNGCDQTETEAEAFFHATGCVRNLSSSKQSYRQGMRKCRGLIDSLVKYIDECVQAEKPDHKSVQNCVCTLHNLTFQLEAEASALFSRMASLGQAVTRSDSQDGAGPIGCFSPQSKLPVQKQNFDFPDIEESQPSGAALLIHSKTLRCYLSLLNSSQQEETQEACCGVLQNLTTNKGIVSAVMSQVIVQKLNGLQVLGPLLQSNKVNLQRNAMALIGNLAKNPNLHSAIARKGLPEALNVLSAGTKEGNESDDTLALACQAAARVIAGEPEITKQLLNKSSCCVIIIVFSFSRYLPKSKKATALLLYNLWSDKELQSFLKKQGMSKSSF</sequence>
<dbReference type="GO" id="GO:0098609">
    <property type="term" value="P:cell-cell adhesion"/>
    <property type="evidence" value="ECO:0007669"/>
    <property type="project" value="InterPro"/>
</dbReference>
<dbReference type="Proteomes" id="UP000007303">
    <property type="component" value="Unassembled WGS sequence"/>
</dbReference>
<dbReference type="STRING" id="99883.ENSTNIP00000000697"/>
<dbReference type="InterPro" id="IPR011989">
    <property type="entry name" value="ARM-like"/>
</dbReference>
<dbReference type="FunCoup" id="H3BXI4">
    <property type="interactions" value="737"/>
</dbReference>
<proteinExistence type="inferred from homology"/>
<evidence type="ECO:0000313" key="8">
    <source>
        <dbReference type="Proteomes" id="UP000007303"/>
    </source>
</evidence>
<evidence type="ECO:0000256" key="4">
    <source>
        <dbReference type="ARBA" id="ARBA00022889"/>
    </source>
</evidence>
<evidence type="ECO:0000256" key="6">
    <source>
        <dbReference type="PROSITE-ProRule" id="PRU00259"/>
    </source>
</evidence>
<dbReference type="SMART" id="SM00185">
    <property type="entry name" value="ARM"/>
    <property type="match status" value="5"/>
</dbReference>
<dbReference type="InParanoid" id="H3BXI4"/>
<reference evidence="7" key="2">
    <citation type="submission" date="2025-08" db="UniProtKB">
        <authorList>
            <consortium name="Ensembl"/>
        </authorList>
    </citation>
    <scope>IDENTIFICATION</scope>
</reference>
<protein>
    <submittedName>
        <fullName evidence="7">Plakophilin 1b</fullName>
    </submittedName>
</protein>
<keyword evidence="3" id="KW-0677">Repeat</keyword>
<dbReference type="GO" id="GO:0005634">
    <property type="term" value="C:nucleus"/>
    <property type="evidence" value="ECO:0007669"/>
    <property type="project" value="TreeGrafter"/>
</dbReference>
<evidence type="ECO:0000256" key="1">
    <source>
        <dbReference type="ARBA" id="ARBA00004282"/>
    </source>
</evidence>
<dbReference type="PANTHER" id="PTHR10372">
    <property type="entry name" value="PLAKOPHILLIN-RELATED"/>
    <property type="match status" value="1"/>
</dbReference>
<evidence type="ECO:0000256" key="5">
    <source>
        <dbReference type="ARBA" id="ARBA00022949"/>
    </source>
</evidence>
<dbReference type="Ensembl" id="ENSTNIT00000000297.1">
    <property type="protein sequence ID" value="ENSTNIP00000000697.1"/>
    <property type="gene ID" value="ENSTNIG00000000548.1"/>
</dbReference>
<dbReference type="OMA" id="SEPDLAW"/>
<keyword evidence="8" id="KW-1185">Reference proteome</keyword>
<dbReference type="PROSITE" id="PS50176">
    <property type="entry name" value="ARM_REPEAT"/>
    <property type="match status" value="1"/>
</dbReference>
<comment type="similarity">
    <text evidence="2">Belongs to the beta-catenin family.</text>
</comment>
<accession>H3BXI4</accession>
<feature type="repeat" description="ARM" evidence="6">
    <location>
        <begin position="41"/>
        <end position="76"/>
    </location>
</feature>
<dbReference type="Pfam" id="PF00514">
    <property type="entry name" value="Arm"/>
    <property type="match status" value="2"/>
</dbReference>
<dbReference type="InterPro" id="IPR028435">
    <property type="entry name" value="Plakophilin/d_Catenin"/>
</dbReference>
<evidence type="ECO:0000256" key="2">
    <source>
        <dbReference type="ARBA" id="ARBA00005462"/>
    </source>
</evidence>
<dbReference type="GO" id="GO:0005912">
    <property type="term" value="C:adherens junction"/>
    <property type="evidence" value="ECO:0007669"/>
    <property type="project" value="TreeGrafter"/>
</dbReference>